<gene>
    <name evidence="4 5 6" type="primary">LOC118406591</name>
</gene>
<dbReference type="PROSITE" id="PS50229">
    <property type="entry name" value="WH1"/>
    <property type="match status" value="1"/>
</dbReference>
<evidence type="ECO:0000256" key="1">
    <source>
        <dbReference type="SAM" id="MobiDB-lite"/>
    </source>
</evidence>
<keyword evidence="3" id="KW-1185">Reference proteome</keyword>
<reference evidence="4 5" key="2">
    <citation type="submission" date="2025-04" db="UniProtKB">
        <authorList>
            <consortium name="RefSeq"/>
        </authorList>
    </citation>
    <scope>IDENTIFICATION</scope>
    <source>
        <strain evidence="4 5">S238N-H82</strain>
        <tissue evidence="4 5">Testes</tissue>
    </source>
</reference>
<dbReference type="RefSeq" id="XP_035662631.1">
    <property type="nucleotide sequence ID" value="XM_035806738.1"/>
</dbReference>
<feature type="region of interest" description="Disordered" evidence="1">
    <location>
        <begin position="219"/>
        <end position="243"/>
    </location>
</feature>
<evidence type="ECO:0000313" key="3">
    <source>
        <dbReference type="Proteomes" id="UP000001554"/>
    </source>
</evidence>
<dbReference type="FunFam" id="2.30.29.30:FF:000362">
    <property type="entry name" value="Uncharacterized protein, isoform B"/>
    <property type="match status" value="1"/>
</dbReference>
<reference evidence="3" key="1">
    <citation type="journal article" date="2020" name="Nat. Ecol. Evol.">
        <title>Deeply conserved synteny resolves early events in vertebrate evolution.</title>
        <authorList>
            <person name="Simakov O."/>
            <person name="Marletaz F."/>
            <person name="Yue J.X."/>
            <person name="O'Connell B."/>
            <person name="Jenkins J."/>
            <person name="Brandt A."/>
            <person name="Calef R."/>
            <person name="Tung C.H."/>
            <person name="Huang T.K."/>
            <person name="Schmutz J."/>
            <person name="Satoh N."/>
            <person name="Yu J.K."/>
            <person name="Putnam N.H."/>
            <person name="Green R.E."/>
            <person name="Rokhsar D.S."/>
        </authorList>
    </citation>
    <scope>NUCLEOTIDE SEQUENCE [LARGE SCALE GENOMIC DNA]</scope>
    <source>
        <strain evidence="3">S238N-H82</strain>
    </source>
</reference>
<dbReference type="Gene3D" id="2.30.29.30">
    <property type="entry name" value="Pleckstrin-homology domain (PH domain)/Phosphotyrosine-binding domain (PTB)"/>
    <property type="match status" value="1"/>
</dbReference>
<evidence type="ECO:0000313" key="5">
    <source>
        <dbReference type="RefSeq" id="XP_035662631.1"/>
    </source>
</evidence>
<feature type="compositionally biased region" description="Basic and acidic residues" evidence="1">
    <location>
        <begin position="233"/>
        <end position="243"/>
    </location>
</feature>
<feature type="compositionally biased region" description="Polar residues" evidence="1">
    <location>
        <begin position="222"/>
        <end position="232"/>
    </location>
</feature>
<dbReference type="GeneID" id="118406591"/>
<dbReference type="RefSeq" id="XP_035662632.1">
    <property type="nucleotide sequence ID" value="XM_035806739.1"/>
</dbReference>
<dbReference type="RefSeq" id="XP_035662630.1">
    <property type="nucleotide sequence ID" value="XM_035806737.1"/>
</dbReference>
<dbReference type="GO" id="GO:0006357">
    <property type="term" value="P:regulation of transcription by RNA polymerase II"/>
    <property type="evidence" value="ECO:0007669"/>
    <property type="project" value="InterPro"/>
</dbReference>
<dbReference type="KEGG" id="bfo:118406591"/>
<sequence>MGDLTVVEVYEGGGYSMDFTDHDVLQIESAFRSYKTEVFVCAGLANLYFASVQDMADMQGWKYHSTGIPTVVFDTGDCPRRKRKLRILLAERGTGFILWQDSVDNYTNYKAPDKGFHTMMVSTDRRKLAGFSFDDEQAASDFLRTIWTLTTNPDVVSPMRTREKKHRKKKEGGKVKFKLPKKCDISQPCCFQHIIAVEEKDRDVIPSLGKLCPRPPFAHVQKATSDDNSASDTCDKDSSSYSY</sequence>
<feature type="domain" description="WH1" evidence="2">
    <location>
        <begin position="32"/>
        <end position="153"/>
    </location>
</feature>
<evidence type="ECO:0000259" key="2">
    <source>
        <dbReference type="PROSITE" id="PS50229"/>
    </source>
</evidence>
<evidence type="ECO:0000313" key="6">
    <source>
        <dbReference type="RefSeq" id="XP_035662632.1"/>
    </source>
</evidence>
<name>A0A9J7KK25_BRAFL</name>
<dbReference type="InterPro" id="IPR039142">
    <property type="entry name" value="NRF1/Ewg"/>
</dbReference>
<dbReference type="Proteomes" id="UP000001554">
    <property type="component" value="Chromosome 19"/>
</dbReference>
<dbReference type="InterPro" id="IPR000697">
    <property type="entry name" value="WH1/EVH1_dom"/>
</dbReference>
<organism evidence="3 6">
    <name type="scientific">Branchiostoma floridae</name>
    <name type="common">Florida lancelet</name>
    <name type="synonym">Amphioxus</name>
    <dbReference type="NCBI Taxonomy" id="7739"/>
    <lineage>
        <taxon>Eukaryota</taxon>
        <taxon>Metazoa</taxon>
        <taxon>Chordata</taxon>
        <taxon>Cephalochordata</taxon>
        <taxon>Leptocardii</taxon>
        <taxon>Amphioxiformes</taxon>
        <taxon>Branchiostomatidae</taxon>
        <taxon>Branchiostoma</taxon>
    </lineage>
</organism>
<dbReference type="PANTHER" id="PTHR20338">
    <property type="entry name" value="NUCLEAR RESPIRATORY FACTOR 1"/>
    <property type="match status" value="1"/>
</dbReference>
<proteinExistence type="predicted"/>
<dbReference type="GO" id="GO:0003700">
    <property type="term" value="F:DNA-binding transcription factor activity"/>
    <property type="evidence" value="ECO:0007669"/>
    <property type="project" value="InterPro"/>
</dbReference>
<dbReference type="OMA" id="DWSAHSQ"/>
<protein>
    <submittedName>
        <fullName evidence="4 5">Uncharacterized protein LOC118406591</fullName>
    </submittedName>
</protein>
<evidence type="ECO:0000313" key="4">
    <source>
        <dbReference type="RefSeq" id="XP_035662630.1"/>
    </source>
</evidence>
<dbReference type="AlphaFoldDB" id="A0A9J7KK25"/>
<dbReference type="InterPro" id="IPR011993">
    <property type="entry name" value="PH-like_dom_sf"/>
</dbReference>
<dbReference type="OrthoDB" id="10021476at2759"/>
<accession>A0A9J7KK25</accession>